<organism evidence="1 2">
    <name type="scientific">Eisenbergiella tayi</name>
    <dbReference type="NCBI Taxonomy" id="1432052"/>
    <lineage>
        <taxon>Bacteria</taxon>
        <taxon>Bacillati</taxon>
        <taxon>Bacillota</taxon>
        <taxon>Clostridia</taxon>
        <taxon>Lachnospirales</taxon>
        <taxon>Lachnospiraceae</taxon>
        <taxon>Eisenbergiella</taxon>
    </lineage>
</organism>
<dbReference type="AlphaFoldDB" id="A0A1E3U8T0"/>
<proteinExistence type="predicted"/>
<accession>A0A1E3U8T0</accession>
<evidence type="ECO:0000313" key="2">
    <source>
        <dbReference type="Proteomes" id="UP000094271"/>
    </source>
</evidence>
<sequence>MAGEKDLAVMRFLEKPENFSDLFNGSLFRGKQVLKAEMLESMSGRSALSFRDKDGGKVSVRRYRDAVCKASGRTTYAVFAVEGQGETHYAMPVREMVYDAMNYAGQVKALSDKHRKRKDYGDGAEFLSGLLREDRLAPVVTICFYYGTGKWEGPLDLFDMLDIPEEYEDMKPFMTNYKVNLVQASNVVPDNFRTDLRHVFSLLGMAADGAGMKQYIQERPEEFRHISYETFDCLRELLHVDKWWKTDGFERKGEVDMCKALEEIAEMAKDEGKAEGKAEGVRVGIKALAEICEKLGVPFEQTVEMVTEKFGMSSEDARESVELYWK</sequence>
<dbReference type="Proteomes" id="UP000094271">
    <property type="component" value="Unassembled WGS sequence"/>
</dbReference>
<name>A0A1E3U8T0_9FIRM</name>
<dbReference type="OrthoDB" id="2066427at2"/>
<dbReference type="EMBL" id="MEHA01000033">
    <property type="protein sequence ID" value="ODR43761.1"/>
    <property type="molecule type" value="Genomic_DNA"/>
</dbReference>
<reference evidence="1 2" key="1">
    <citation type="submission" date="2016-08" db="EMBL/GenBank/DDBJ databases">
        <authorList>
            <person name="Seilhamer J.J."/>
        </authorList>
    </citation>
    <scope>NUCLEOTIDE SEQUENCE [LARGE SCALE GENOMIC DNA]</scope>
    <source>
        <strain evidence="1 2">NML150140-1</strain>
    </source>
</reference>
<gene>
    <name evidence="1" type="ORF">BEI59_29820</name>
</gene>
<evidence type="ECO:0008006" key="3">
    <source>
        <dbReference type="Google" id="ProtNLM"/>
    </source>
</evidence>
<comment type="caution">
    <text evidence="1">The sequence shown here is derived from an EMBL/GenBank/DDBJ whole genome shotgun (WGS) entry which is preliminary data.</text>
</comment>
<dbReference type="RefSeq" id="WP_069423185.1">
    <property type="nucleotide sequence ID" value="NZ_DBFYTW010000247.1"/>
</dbReference>
<protein>
    <recommendedName>
        <fullName evidence="3">Transposase (putative) YhgA-like domain-containing protein</fullName>
    </recommendedName>
</protein>
<evidence type="ECO:0000313" key="1">
    <source>
        <dbReference type="EMBL" id="ODR43761.1"/>
    </source>
</evidence>